<evidence type="ECO:0000259" key="1">
    <source>
        <dbReference type="Pfam" id="PF08719"/>
    </source>
</evidence>
<dbReference type="InterPro" id="IPR037238">
    <property type="entry name" value="YbiA-like_sf"/>
</dbReference>
<dbReference type="NCBIfam" id="TIGR02464">
    <property type="entry name" value="ribofla_fusion"/>
    <property type="match status" value="1"/>
</dbReference>
<protein>
    <recommendedName>
        <fullName evidence="1">NADAR domain-containing protein</fullName>
    </recommendedName>
</protein>
<dbReference type="InterPro" id="IPR012816">
    <property type="entry name" value="NADAR"/>
</dbReference>
<comment type="caution">
    <text evidence="2">The sequence shown here is derived from an EMBL/GenBank/DDBJ whole genome shotgun (WGS) entry which is preliminary data.</text>
</comment>
<sequence>MIDSFTGEYSFLSNFYLCHVRYLSISYRSAEHAYQAAKTNKISERKKIRQAATPFLAKKLGQQITLRKDWDTTRVAVMRAIVRFKFERNPKLRKKLLATEDEGLVEGNWWNDTFWGICHGKGENHLGRILMQVRKELQ</sequence>
<proteinExistence type="predicted"/>
<accession>A0A0F9ISF4</accession>
<dbReference type="Pfam" id="PF08719">
    <property type="entry name" value="NADAR"/>
    <property type="match status" value="1"/>
</dbReference>
<dbReference type="CDD" id="cd15457">
    <property type="entry name" value="NADAR"/>
    <property type="match status" value="1"/>
</dbReference>
<dbReference type="EMBL" id="LAZR01011709">
    <property type="protein sequence ID" value="KKM60274.1"/>
    <property type="molecule type" value="Genomic_DNA"/>
</dbReference>
<name>A0A0F9ISF4_9ZZZZ</name>
<dbReference type="Gene3D" id="1.10.357.40">
    <property type="entry name" value="YbiA-like"/>
    <property type="match status" value="1"/>
</dbReference>
<gene>
    <name evidence="2" type="ORF">LCGC14_1543510</name>
</gene>
<evidence type="ECO:0000313" key="2">
    <source>
        <dbReference type="EMBL" id="KKM60274.1"/>
    </source>
</evidence>
<reference evidence="2" key="1">
    <citation type="journal article" date="2015" name="Nature">
        <title>Complex archaea that bridge the gap between prokaryotes and eukaryotes.</title>
        <authorList>
            <person name="Spang A."/>
            <person name="Saw J.H."/>
            <person name="Jorgensen S.L."/>
            <person name="Zaremba-Niedzwiedzka K."/>
            <person name="Martijn J."/>
            <person name="Lind A.E."/>
            <person name="van Eijk R."/>
            <person name="Schleper C."/>
            <person name="Guy L."/>
            <person name="Ettema T.J."/>
        </authorList>
    </citation>
    <scope>NUCLEOTIDE SEQUENCE</scope>
</reference>
<dbReference type="AlphaFoldDB" id="A0A0F9ISF4"/>
<organism evidence="2">
    <name type="scientific">marine sediment metagenome</name>
    <dbReference type="NCBI Taxonomy" id="412755"/>
    <lineage>
        <taxon>unclassified sequences</taxon>
        <taxon>metagenomes</taxon>
        <taxon>ecological metagenomes</taxon>
    </lineage>
</organism>
<feature type="domain" description="NADAR" evidence="1">
    <location>
        <begin position="8"/>
        <end position="138"/>
    </location>
</feature>
<dbReference type="SUPFAM" id="SSF143990">
    <property type="entry name" value="YbiA-like"/>
    <property type="match status" value="1"/>
</dbReference>